<evidence type="ECO:0000313" key="2">
    <source>
        <dbReference type="EMBL" id="MPM28502.1"/>
    </source>
</evidence>
<evidence type="ECO:0000256" key="1">
    <source>
        <dbReference type="SAM" id="MobiDB-lite"/>
    </source>
</evidence>
<feature type="compositionally biased region" description="Basic and acidic residues" evidence="1">
    <location>
        <begin position="91"/>
        <end position="100"/>
    </location>
</feature>
<comment type="caution">
    <text evidence="2">The sequence shown here is derived from an EMBL/GenBank/DDBJ whole genome shotgun (WGS) entry which is preliminary data.</text>
</comment>
<gene>
    <name evidence="2" type="ORF">SDC9_75028</name>
</gene>
<protein>
    <submittedName>
        <fullName evidence="2">Uncharacterized protein</fullName>
    </submittedName>
</protein>
<accession>A0A644YIN8</accession>
<feature type="region of interest" description="Disordered" evidence="1">
    <location>
        <begin position="91"/>
        <end position="157"/>
    </location>
</feature>
<proteinExistence type="predicted"/>
<organism evidence="2">
    <name type="scientific">bioreactor metagenome</name>
    <dbReference type="NCBI Taxonomy" id="1076179"/>
    <lineage>
        <taxon>unclassified sequences</taxon>
        <taxon>metagenomes</taxon>
        <taxon>ecological metagenomes</taxon>
    </lineage>
</organism>
<sequence>MPPGAARARLQALFTELDVLRWRHGNDSAIKTSIADHRSGGWAGVDSVQSRARRAFHGVPCCGPGHARGCSTDQPGSVGTRRCGRHHCERRHSYADDRASRRGRSARAVAFRGGNPSDPASSRSLPSAERHRQGFPGHRMTHSPSPVDATPTPLRSA</sequence>
<dbReference type="AlphaFoldDB" id="A0A644YIN8"/>
<dbReference type="EMBL" id="VSSQ01005272">
    <property type="protein sequence ID" value="MPM28502.1"/>
    <property type="molecule type" value="Genomic_DNA"/>
</dbReference>
<reference evidence="2" key="1">
    <citation type="submission" date="2019-08" db="EMBL/GenBank/DDBJ databases">
        <authorList>
            <person name="Kucharzyk K."/>
            <person name="Murdoch R.W."/>
            <person name="Higgins S."/>
            <person name="Loffler F."/>
        </authorList>
    </citation>
    <scope>NUCLEOTIDE SEQUENCE</scope>
</reference>
<name>A0A644YIN8_9ZZZZ</name>